<name>A0A078AEF9_STYLE</name>
<dbReference type="Proteomes" id="UP000039865">
    <property type="component" value="Unassembled WGS sequence"/>
</dbReference>
<protein>
    <submittedName>
        <fullName evidence="2">Uncharacterized protein</fullName>
    </submittedName>
</protein>
<feature type="region of interest" description="Disordered" evidence="1">
    <location>
        <begin position="77"/>
        <end position="98"/>
    </location>
</feature>
<evidence type="ECO:0000313" key="2">
    <source>
        <dbReference type="EMBL" id="CDW80595.1"/>
    </source>
</evidence>
<proteinExistence type="predicted"/>
<sequence>MLIMIGQTFQKLGNSVKNILIKFKIIGKDSKKKQVQMNQQDRFQSTFEMSKSDLSTLNFDNTRDAFEMTREDITTTIQRKKNSKNKNNPKFKTKTNSKLGSQMKGYKNYYQEKILQIRNRKGQSLNQNQKSKCKKNDAKNQNIYPKEHSLSQVNFNINLNPLNTLDLDRLGFEQTLTQKIESQSTFTQQPTKIQQENFDNPFFIHNPVYNSLFELENDDLNIEQNQLTFQKSQEHRDEMQKIEDNYLEYQSQFIKSTNNLNQLEAIINLKPNLKKQKRNIK</sequence>
<dbReference type="AlphaFoldDB" id="A0A078AEF9"/>
<gene>
    <name evidence="2" type="primary">Contig1543.g1680</name>
    <name evidence="2" type="ORF">STYLEM_9598</name>
</gene>
<feature type="compositionally biased region" description="Basic residues" evidence="1">
    <location>
        <begin position="78"/>
        <end position="95"/>
    </location>
</feature>
<keyword evidence="3" id="KW-1185">Reference proteome</keyword>
<accession>A0A078AEF9</accession>
<dbReference type="InParanoid" id="A0A078AEF9"/>
<reference evidence="2 3" key="1">
    <citation type="submission" date="2014-06" db="EMBL/GenBank/DDBJ databases">
        <authorList>
            <person name="Swart Estienne"/>
        </authorList>
    </citation>
    <scope>NUCLEOTIDE SEQUENCE [LARGE SCALE GENOMIC DNA]</scope>
    <source>
        <strain evidence="2 3">130c</strain>
    </source>
</reference>
<dbReference type="EMBL" id="CCKQ01009134">
    <property type="protein sequence ID" value="CDW80595.1"/>
    <property type="molecule type" value="Genomic_DNA"/>
</dbReference>
<organism evidence="2 3">
    <name type="scientific">Stylonychia lemnae</name>
    <name type="common">Ciliate</name>
    <dbReference type="NCBI Taxonomy" id="5949"/>
    <lineage>
        <taxon>Eukaryota</taxon>
        <taxon>Sar</taxon>
        <taxon>Alveolata</taxon>
        <taxon>Ciliophora</taxon>
        <taxon>Intramacronucleata</taxon>
        <taxon>Spirotrichea</taxon>
        <taxon>Stichotrichia</taxon>
        <taxon>Sporadotrichida</taxon>
        <taxon>Oxytrichidae</taxon>
        <taxon>Stylonychinae</taxon>
        <taxon>Stylonychia</taxon>
    </lineage>
</organism>
<evidence type="ECO:0000313" key="3">
    <source>
        <dbReference type="Proteomes" id="UP000039865"/>
    </source>
</evidence>
<evidence type="ECO:0000256" key="1">
    <source>
        <dbReference type="SAM" id="MobiDB-lite"/>
    </source>
</evidence>